<comment type="caution">
    <text evidence="2">The sequence shown here is derived from an EMBL/GenBank/DDBJ whole genome shotgun (WGS) entry which is preliminary data.</text>
</comment>
<keyword evidence="1" id="KW-0812">Transmembrane</keyword>
<dbReference type="Proteomes" id="UP000617402">
    <property type="component" value="Unassembled WGS sequence"/>
</dbReference>
<evidence type="ECO:0000313" key="3">
    <source>
        <dbReference type="Proteomes" id="UP000617402"/>
    </source>
</evidence>
<name>A0ABR7T2T4_HELCL</name>
<dbReference type="EMBL" id="JACVHF010000010">
    <property type="protein sequence ID" value="MBC9785083.1"/>
    <property type="molecule type" value="Genomic_DNA"/>
</dbReference>
<keyword evidence="1" id="KW-1133">Transmembrane helix</keyword>
<proteinExistence type="predicted"/>
<keyword evidence="1" id="KW-0472">Membrane</keyword>
<sequence>MRSILKKANIRSIILTVLLILYVLIWIELDYRNTEEVTYRGRAYKLGYDFYEYLPLEHINMLKISQPTGEHVNGYEVYSHCDIAEGQTRTVLYLKRKDGRFRVYGLIGGP</sequence>
<organism evidence="2 3">
    <name type="scientific">Heliobacterium chlorum</name>
    <dbReference type="NCBI Taxonomy" id="2698"/>
    <lineage>
        <taxon>Bacteria</taxon>
        <taxon>Bacillati</taxon>
        <taxon>Bacillota</taxon>
        <taxon>Clostridia</taxon>
        <taxon>Eubacteriales</taxon>
        <taxon>Heliobacteriaceae</taxon>
        <taxon>Heliobacterium</taxon>
    </lineage>
</organism>
<evidence type="ECO:0000313" key="2">
    <source>
        <dbReference type="EMBL" id="MBC9785083.1"/>
    </source>
</evidence>
<keyword evidence="3" id="KW-1185">Reference proteome</keyword>
<reference evidence="2 3" key="1">
    <citation type="submission" date="2020-07" db="EMBL/GenBank/DDBJ databases">
        <title>Draft whole-genome sequence of Heliobacterium chlorum DSM 3682, type strain.</title>
        <authorList>
            <person name="Kyndt J.A."/>
            <person name="Meyer T.E."/>
            <person name="Imhoff J.F."/>
        </authorList>
    </citation>
    <scope>NUCLEOTIDE SEQUENCE [LARGE SCALE GENOMIC DNA]</scope>
    <source>
        <strain evidence="2 3">DSM 3682</strain>
    </source>
</reference>
<evidence type="ECO:0000256" key="1">
    <source>
        <dbReference type="SAM" id="Phobius"/>
    </source>
</evidence>
<dbReference type="RefSeq" id="WP_188040577.1">
    <property type="nucleotide sequence ID" value="NZ_JACVHF010000010.1"/>
</dbReference>
<gene>
    <name evidence="2" type="ORF">H1S01_11245</name>
</gene>
<feature type="transmembrane region" description="Helical" evidence="1">
    <location>
        <begin position="12"/>
        <end position="29"/>
    </location>
</feature>
<accession>A0ABR7T2T4</accession>
<protein>
    <submittedName>
        <fullName evidence="2">Uncharacterized protein</fullName>
    </submittedName>
</protein>